<dbReference type="EMBL" id="JAPWDS010000002">
    <property type="protein sequence ID" value="KAJ5514320.1"/>
    <property type="molecule type" value="Genomic_DNA"/>
</dbReference>
<comment type="caution">
    <text evidence="1">The sequence shown here is derived from an EMBL/GenBank/DDBJ whole genome shotgun (WGS) entry which is preliminary data.</text>
</comment>
<reference evidence="1" key="1">
    <citation type="submission" date="2022-12" db="EMBL/GenBank/DDBJ databases">
        <authorList>
            <person name="Petersen C."/>
        </authorList>
    </citation>
    <scope>NUCLEOTIDE SEQUENCE</scope>
    <source>
        <strain evidence="1">IBT 29495</strain>
    </source>
</reference>
<evidence type="ECO:0000313" key="1">
    <source>
        <dbReference type="EMBL" id="KAJ5514320.1"/>
    </source>
</evidence>
<dbReference type="AlphaFoldDB" id="A0A9W9Y3C7"/>
<dbReference type="Proteomes" id="UP001149954">
    <property type="component" value="Unassembled WGS sequence"/>
</dbReference>
<accession>A0A9W9Y3C7</accession>
<reference evidence="1" key="2">
    <citation type="journal article" date="2023" name="IMA Fungus">
        <title>Comparative genomic study of the Penicillium genus elucidates a diverse pangenome and 15 lateral gene transfer events.</title>
        <authorList>
            <person name="Petersen C."/>
            <person name="Sorensen T."/>
            <person name="Nielsen M.R."/>
            <person name="Sondergaard T.E."/>
            <person name="Sorensen J.L."/>
            <person name="Fitzpatrick D.A."/>
            <person name="Frisvad J.C."/>
            <person name="Nielsen K.L."/>
        </authorList>
    </citation>
    <scope>NUCLEOTIDE SEQUENCE</scope>
    <source>
        <strain evidence="1">IBT 29495</strain>
    </source>
</reference>
<protein>
    <submittedName>
        <fullName evidence="1">Uncharacterized protein</fullName>
    </submittedName>
</protein>
<dbReference type="OrthoDB" id="4339062at2759"/>
<organism evidence="1 2">
    <name type="scientific">Penicillium fimorum</name>
    <dbReference type="NCBI Taxonomy" id="1882269"/>
    <lineage>
        <taxon>Eukaryota</taxon>
        <taxon>Fungi</taxon>
        <taxon>Dikarya</taxon>
        <taxon>Ascomycota</taxon>
        <taxon>Pezizomycotina</taxon>
        <taxon>Eurotiomycetes</taxon>
        <taxon>Eurotiomycetidae</taxon>
        <taxon>Eurotiales</taxon>
        <taxon>Aspergillaceae</taxon>
        <taxon>Penicillium</taxon>
    </lineage>
</organism>
<name>A0A9W9Y3C7_9EURO</name>
<sequence length="138" mass="16045">MPPAAENPSYAVSIWEQAYHNAWRHFHTRIVEVLNRLCWRNPSPEDRQSTIERLGRLPIEVDNIQSTGQAMFEHAPGCQTVRDKALSYFATGFIRDCLNLDFKLNMLTWRLMNNPGSDRTVYNRLLGLLNSINDRVRD</sequence>
<gene>
    <name evidence="1" type="ORF">N7463_003872</name>
</gene>
<proteinExistence type="predicted"/>
<keyword evidence="2" id="KW-1185">Reference proteome</keyword>
<evidence type="ECO:0000313" key="2">
    <source>
        <dbReference type="Proteomes" id="UP001149954"/>
    </source>
</evidence>